<accession>A0A939K4R5</accession>
<comment type="caution">
    <text evidence="1">The sequence shown here is derived from an EMBL/GenBank/DDBJ whole genome shotgun (WGS) entry which is preliminary data.</text>
</comment>
<evidence type="ECO:0000313" key="1">
    <source>
        <dbReference type="EMBL" id="MBO0938694.1"/>
    </source>
</evidence>
<reference evidence="1" key="1">
    <citation type="submission" date="2021-03" db="EMBL/GenBank/DDBJ databases">
        <title>Fibrella sp. HMF5335 genome sequencing and assembly.</title>
        <authorList>
            <person name="Kang H."/>
            <person name="Kim H."/>
            <person name="Bae S."/>
            <person name="Joh K."/>
        </authorList>
    </citation>
    <scope>NUCLEOTIDE SEQUENCE</scope>
    <source>
        <strain evidence="1">HMF5335</strain>
    </source>
</reference>
<dbReference type="InterPro" id="IPR013382">
    <property type="entry name" value="CRISPR-assoc_prot_Cse2"/>
</dbReference>
<dbReference type="EMBL" id="JAFMYV010000010">
    <property type="protein sequence ID" value="MBO0938694.1"/>
    <property type="molecule type" value="Genomic_DNA"/>
</dbReference>
<gene>
    <name evidence="1" type="primary">casB</name>
    <name evidence="1" type="ORF">J2I47_19240</name>
</gene>
<name>A0A939K4R5_9BACT</name>
<dbReference type="Proteomes" id="UP000664034">
    <property type="component" value="Unassembled WGS sequence"/>
</dbReference>
<evidence type="ECO:0000313" key="2">
    <source>
        <dbReference type="Proteomes" id="UP000664034"/>
    </source>
</evidence>
<dbReference type="InterPro" id="IPR038287">
    <property type="entry name" value="Cse2_sf"/>
</dbReference>
<organism evidence="1 2">
    <name type="scientific">Fibrella rubiginis</name>
    <dbReference type="NCBI Taxonomy" id="2817060"/>
    <lineage>
        <taxon>Bacteria</taxon>
        <taxon>Pseudomonadati</taxon>
        <taxon>Bacteroidota</taxon>
        <taxon>Cytophagia</taxon>
        <taxon>Cytophagales</taxon>
        <taxon>Spirosomataceae</taxon>
        <taxon>Fibrella</taxon>
    </lineage>
</organism>
<proteinExistence type="predicted"/>
<dbReference type="Gene3D" id="1.10.520.40">
    <property type="entry name" value="CRISPR-associated protein Cse2"/>
    <property type="match status" value="1"/>
</dbReference>
<keyword evidence="2" id="KW-1185">Reference proteome</keyword>
<dbReference type="Pfam" id="PF09485">
    <property type="entry name" value="CRISPR_Cse2"/>
    <property type="match status" value="1"/>
</dbReference>
<dbReference type="NCBIfam" id="TIGR02548">
    <property type="entry name" value="casB_cse2"/>
    <property type="match status" value="1"/>
</dbReference>
<sequence>MNPTIDNRKDLIGFLYRQKDAKGRATLAELRRAAADPRNNLRLFSLIGQCLPDPSGPADEDDWVVEAHLLVAMLFAVHGATRWTKANRLDMPAFPEGENRRSFGASLRLLKYQLGTGENSLDLRVGALLDTNAEDIAVPLRNLVQRIATAPKRPIPIDYYKLLNDLINWQQTHTRLRWARDYWQPNTSDEDIDTAPMVSDPNSNNQ</sequence>
<dbReference type="RefSeq" id="WP_207366225.1">
    <property type="nucleotide sequence ID" value="NZ_JAFMYV010000010.1"/>
</dbReference>
<protein>
    <submittedName>
        <fullName evidence="1">Type I-E CRISPR-associated protein Cse2/CasB</fullName>
    </submittedName>
</protein>
<dbReference type="CDD" id="cd09731">
    <property type="entry name" value="Cse2_I-E"/>
    <property type="match status" value="1"/>
</dbReference>
<dbReference type="AlphaFoldDB" id="A0A939K4R5"/>